<gene>
    <name evidence="1" type="ORF">SAMN06296036_101115</name>
</gene>
<dbReference type="PROSITE" id="PS51257">
    <property type="entry name" value="PROKAR_LIPOPROTEIN"/>
    <property type="match status" value="1"/>
</dbReference>
<evidence type="ECO:0000313" key="2">
    <source>
        <dbReference type="Proteomes" id="UP000192907"/>
    </source>
</evidence>
<dbReference type="STRING" id="1513793.SAMN06296036_101115"/>
<evidence type="ECO:0008006" key="3">
    <source>
        <dbReference type="Google" id="ProtNLM"/>
    </source>
</evidence>
<organism evidence="1 2">
    <name type="scientific">Pseudobacteriovorax antillogorgiicola</name>
    <dbReference type="NCBI Taxonomy" id="1513793"/>
    <lineage>
        <taxon>Bacteria</taxon>
        <taxon>Pseudomonadati</taxon>
        <taxon>Bdellovibrionota</taxon>
        <taxon>Oligoflexia</taxon>
        <taxon>Oligoflexales</taxon>
        <taxon>Pseudobacteriovoracaceae</taxon>
        <taxon>Pseudobacteriovorax</taxon>
    </lineage>
</organism>
<keyword evidence="2" id="KW-1185">Reference proteome</keyword>
<name>A0A1Y6B2K1_9BACT</name>
<dbReference type="RefSeq" id="WP_132314750.1">
    <property type="nucleotide sequence ID" value="NZ_FWZT01000001.1"/>
</dbReference>
<reference evidence="2" key="1">
    <citation type="submission" date="2017-04" db="EMBL/GenBank/DDBJ databases">
        <authorList>
            <person name="Varghese N."/>
            <person name="Submissions S."/>
        </authorList>
    </citation>
    <scope>NUCLEOTIDE SEQUENCE [LARGE SCALE GENOMIC DNA]</scope>
    <source>
        <strain evidence="2">RKEM611</strain>
    </source>
</reference>
<dbReference type="InterPro" id="IPR029058">
    <property type="entry name" value="AB_hydrolase_fold"/>
</dbReference>
<dbReference type="EMBL" id="FWZT01000001">
    <property type="protein sequence ID" value="SME88173.1"/>
    <property type="molecule type" value="Genomic_DNA"/>
</dbReference>
<dbReference type="AlphaFoldDB" id="A0A1Y6B2K1"/>
<proteinExistence type="predicted"/>
<accession>A0A1Y6B2K1</accession>
<dbReference type="Proteomes" id="UP000192907">
    <property type="component" value="Unassembled WGS sequence"/>
</dbReference>
<protein>
    <recommendedName>
        <fullName evidence="3">Alpha/beta hydrolase family protein</fullName>
    </recommendedName>
</protein>
<sequence length="291" mass="32361">MTFSARQQGLRIGRVAFAILFFGACSTNQEEFRLNNLVETEGREIPQTNAKSEAKLLKLQAGKQVEWFECRAGKSSKKAAFLINGSSPFVSEGHCKSPLAQSFLSQGYQVVAINRSGFGQSNWVDDWGGDESLQVMETLWGKLPYKIDGIWSEAEGTILASRLAKKHDLTWVVLGNGIYDLEIFSELSKNSSHQESIEIIKKKEGDQAFEKRSISWDFEGFPKFVYLYQGEGLDGFRKEQGQEFMNGLAAAGHRTALKTVKTKTGDLTENDHGLIVISAMKHFSIGETSAK</sequence>
<dbReference type="SUPFAM" id="SSF53474">
    <property type="entry name" value="alpha/beta-Hydrolases"/>
    <property type="match status" value="1"/>
</dbReference>
<evidence type="ECO:0000313" key="1">
    <source>
        <dbReference type="EMBL" id="SME88173.1"/>
    </source>
</evidence>
<dbReference type="Gene3D" id="3.40.50.1820">
    <property type="entry name" value="alpha/beta hydrolase"/>
    <property type="match status" value="1"/>
</dbReference>